<feature type="repeat" description="ANK" evidence="7">
    <location>
        <begin position="47"/>
        <end position="69"/>
    </location>
</feature>
<organism evidence="10 11">
    <name type="scientific">Taxus chinensis</name>
    <name type="common">Chinese yew</name>
    <name type="synonym">Taxus wallichiana var. chinensis</name>
    <dbReference type="NCBI Taxonomy" id="29808"/>
    <lineage>
        <taxon>Eukaryota</taxon>
        <taxon>Viridiplantae</taxon>
        <taxon>Streptophyta</taxon>
        <taxon>Embryophyta</taxon>
        <taxon>Tracheophyta</taxon>
        <taxon>Spermatophyta</taxon>
        <taxon>Pinopsida</taxon>
        <taxon>Pinidae</taxon>
        <taxon>Conifers II</taxon>
        <taxon>Cupressales</taxon>
        <taxon>Taxaceae</taxon>
        <taxon>Taxus</taxon>
    </lineage>
</organism>
<dbReference type="FunFam" id="3.40.50.720:FF:000003">
    <property type="entry name" value="S-(hydroxymethyl)glutathione dehydrogenase"/>
    <property type="match status" value="1"/>
</dbReference>
<comment type="subunit">
    <text evidence="2">Homodimer.</text>
</comment>
<feature type="transmembrane region" description="Helical" evidence="8">
    <location>
        <begin position="366"/>
        <end position="385"/>
    </location>
</feature>
<evidence type="ECO:0000256" key="7">
    <source>
        <dbReference type="PROSITE-ProRule" id="PRU00023"/>
    </source>
</evidence>
<dbReference type="InterPro" id="IPR013149">
    <property type="entry name" value="ADH-like_C"/>
</dbReference>
<feature type="non-terminal residue" evidence="10">
    <location>
        <position position="1"/>
    </location>
</feature>
<feature type="repeat" description="ANK" evidence="7">
    <location>
        <begin position="92"/>
        <end position="116"/>
    </location>
</feature>
<dbReference type="EMBL" id="JAHRHJ020000004">
    <property type="protein sequence ID" value="KAH9319559.1"/>
    <property type="molecule type" value="Genomic_DNA"/>
</dbReference>
<dbReference type="SUPFAM" id="SSF51735">
    <property type="entry name" value="NAD(P)-binding Rossmann-fold domains"/>
    <property type="match status" value="1"/>
</dbReference>
<dbReference type="Pfam" id="PF12796">
    <property type="entry name" value="Ank_2"/>
    <property type="match status" value="2"/>
</dbReference>
<evidence type="ECO:0000256" key="2">
    <source>
        <dbReference type="ARBA" id="ARBA00011738"/>
    </source>
</evidence>
<dbReference type="InterPro" id="IPR036291">
    <property type="entry name" value="NAD(P)-bd_dom_sf"/>
</dbReference>
<evidence type="ECO:0000256" key="6">
    <source>
        <dbReference type="ARBA" id="ARBA00023043"/>
    </source>
</evidence>
<accession>A0AA38GD48</accession>
<dbReference type="SUPFAM" id="SSF48403">
    <property type="entry name" value="Ankyrin repeat"/>
    <property type="match status" value="1"/>
</dbReference>
<keyword evidence="5" id="KW-0862">Zinc</keyword>
<keyword evidence="6 7" id="KW-0040">ANK repeat</keyword>
<feature type="domain" description="Alcohol dehydrogenase-like C-terminal" evidence="9">
    <location>
        <begin position="424"/>
        <end position="508"/>
    </location>
</feature>
<keyword evidence="3" id="KW-0479">Metal-binding</keyword>
<dbReference type="SMART" id="SM00248">
    <property type="entry name" value="ANK"/>
    <property type="match status" value="8"/>
</dbReference>
<dbReference type="Gene3D" id="3.40.50.720">
    <property type="entry name" value="NAD(P)-binding Rossmann-like Domain"/>
    <property type="match status" value="1"/>
</dbReference>
<dbReference type="PANTHER" id="PTHR24186:SF50">
    <property type="entry name" value="ANKYRIN REPEAT-CONTAINING PROTEIN ITN1-LIKE ISOFORM X1"/>
    <property type="match status" value="1"/>
</dbReference>
<name>A0AA38GD48_TAXCH</name>
<comment type="caution">
    <text evidence="10">The sequence shown here is derived from an EMBL/GenBank/DDBJ whole genome shotgun (WGS) entry which is preliminary data.</text>
</comment>
<evidence type="ECO:0000256" key="8">
    <source>
        <dbReference type="SAM" id="Phobius"/>
    </source>
</evidence>
<protein>
    <recommendedName>
        <fullName evidence="9">Alcohol dehydrogenase-like C-terminal domain-containing protein</fullName>
    </recommendedName>
</protein>
<dbReference type="PANTHER" id="PTHR24186">
    <property type="entry name" value="PROTEIN PHOSPHATASE 1 REGULATORY SUBUNIT"/>
    <property type="match status" value="1"/>
</dbReference>
<dbReference type="PROSITE" id="PS50088">
    <property type="entry name" value="ANK_REPEAT"/>
    <property type="match status" value="3"/>
</dbReference>
<dbReference type="AlphaFoldDB" id="A0AA38GD48"/>
<dbReference type="Pfam" id="PF00107">
    <property type="entry name" value="ADH_zinc_N"/>
    <property type="match status" value="1"/>
</dbReference>
<dbReference type="Proteomes" id="UP000824469">
    <property type="component" value="Unassembled WGS sequence"/>
</dbReference>
<dbReference type="Pfam" id="PF00023">
    <property type="entry name" value="Ank"/>
    <property type="match status" value="1"/>
</dbReference>
<keyword evidence="8" id="KW-1133">Transmembrane helix</keyword>
<dbReference type="GO" id="GO:0046872">
    <property type="term" value="F:metal ion binding"/>
    <property type="evidence" value="ECO:0007669"/>
    <property type="project" value="UniProtKB-KW"/>
</dbReference>
<keyword evidence="8" id="KW-0812">Transmembrane</keyword>
<sequence>MSINPSALLCHGMDKRLFSAATSGDVHALTKLQESEWPNIFHEITPTRNTALHLAAYHGHLQMVKKLLQMINEDIEAGNEGIREFLTAKTMEGNTAFHEAAIGGHNQVIEVLLEQGPHLVDILNNAGETALFKASEEGHKKIVEKLLPLTSPQYNRRTSDGQFLLHSAVSNRHKAILKAPRVIKRLIHHNADLLKEVDTSHRTLLHHAAYYKEMSQIAKILLEKDSSLCYQVDMNGHSALHIAVKEGNVDLATEILNYGTDCIEVVDNDGRNALHLAVDNTVQIFDRISRSIKTLLLLVMSRRMINNRDNNGKSALDIAVYNMAKDKRLFLGIKRLLQRNGGRRTPKIPEKITESPIAMEKSMWKIQIVSVNAVLIATVAFAAAFTLPKEDADLSIFYQIVVICVTLAFCSSIVLLMYALYVRLAVVEGAKKVGASRIIGIDIDSKKFETAKDFGVTEFVNPKDHDKPIQQMLVDMADGGVDYSFECIGNVSMMRAALECCHKGRGTLWKTKPAWWKDSLPEHLTINPQEIPITKFSAHMQDNSPVMEVSSNNTEKLYPDSTFQNTNAIINSASTALTENLTPLNLIEL</sequence>
<keyword evidence="4" id="KW-0677">Repeat</keyword>
<dbReference type="Gene3D" id="1.25.40.20">
    <property type="entry name" value="Ankyrin repeat-containing domain"/>
    <property type="match status" value="2"/>
</dbReference>
<dbReference type="GO" id="GO:0005886">
    <property type="term" value="C:plasma membrane"/>
    <property type="evidence" value="ECO:0007669"/>
    <property type="project" value="TreeGrafter"/>
</dbReference>
<feature type="repeat" description="ANK" evidence="7">
    <location>
        <begin position="235"/>
        <end position="261"/>
    </location>
</feature>
<evidence type="ECO:0000259" key="9">
    <source>
        <dbReference type="Pfam" id="PF00107"/>
    </source>
</evidence>
<evidence type="ECO:0000313" key="10">
    <source>
        <dbReference type="EMBL" id="KAH9319559.1"/>
    </source>
</evidence>
<dbReference type="InterPro" id="IPR002110">
    <property type="entry name" value="Ankyrin_rpt"/>
</dbReference>
<feature type="transmembrane region" description="Helical" evidence="8">
    <location>
        <begin position="397"/>
        <end position="422"/>
    </location>
</feature>
<evidence type="ECO:0000256" key="3">
    <source>
        <dbReference type="ARBA" id="ARBA00022723"/>
    </source>
</evidence>
<evidence type="ECO:0000256" key="5">
    <source>
        <dbReference type="ARBA" id="ARBA00022833"/>
    </source>
</evidence>
<reference evidence="10 11" key="1">
    <citation type="journal article" date="2021" name="Nat. Plants">
        <title>The Taxus genome provides insights into paclitaxel biosynthesis.</title>
        <authorList>
            <person name="Xiong X."/>
            <person name="Gou J."/>
            <person name="Liao Q."/>
            <person name="Li Y."/>
            <person name="Zhou Q."/>
            <person name="Bi G."/>
            <person name="Li C."/>
            <person name="Du R."/>
            <person name="Wang X."/>
            <person name="Sun T."/>
            <person name="Guo L."/>
            <person name="Liang H."/>
            <person name="Lu P."/>
            <person name="Wu Y."/>
            <person name="Zhang Z."/>
            <person name="Ro D.K."/>
            <person name="Shang Y."/>
            <person name="Huang S."/>
            <person name="Yan J."/>
        </authorList>
    </citation>
    <scope>NUCLEOTIDE SEQUENCE [LARGE SCALE GENOMIC DNA]</scope>
    <source>
        <tissue evidence="10">Leaf</tissue>
    </source>
</reference>
<keyword evidence="8" id="KW-0472">Membrane</keyword>
<keyword evidence="11" id="KW-1185">Reference proteome</keyword>
<evidence type="ECO:0000256" key="4">
    <source>
        <dbReference type="ARBA" id="ARBA00022737"/>
    </source>
</evidence>
<dbReference type="InterPro" id="IPR036770">
    <property type="entry name" value="Ankyrin_rpt-contain_sf"/>
</dbReference>
<dbReference type="PROSITE" id="PS50297">
    <property type="entry name" value="ANK_REP_REGION"/>
    <property type="match status" value="3"/>
</dbReference>
<comment type="cofactor">
    <cofactor evidence="1">
        <name>Zn(2+)</name>
        <dbReference type="ChEBI" id="CHEBI:29105"/>
    </cofactor>
</comment>
<evidence type="ECO:0000256" key="1">
    <source>
        <dbReference type="ARBA" id="ARBA00001947"/>
    </source>
</evidence>
<gene>
    <name evidence="10" type="ORF">KI387_021328</name>
</gene>
<evidence type="ECO:0000313" key="11">
    <source>
        <dbReference type="Proteomes" id="UP000824469"/>
    </source>
</evidence>
<proteinExistence type="predicted"/>